<accession>A0A1Y2CFG5</accession>
<keyword evidence="2" id="KW-0808">Transferase</keyword>
<keyword evidence="3" id="KW-0547">Nucleotide-binding</keyword>
<evidence type="ECO:0000259" key="6">
    <source>
        <dbReference type="PROSITE" id="PS50011"/>
    </source>
</evidence>
<keyword evidence="5" id="KW-0067">ATP-binding</keyword>
<evidence type="ECO:0000256" key="1">
    <source>
        <dbReference type="ARBA" id="ARBA00022527"/>
    </source>
</evidence>
<reference evidence="7 8" key="1">
    <citation type="submission" date="2016-07" db="EMBL/GenBank/DDBJ databases">
        <title>Pervasive Adenine N6-methylation of Active Genes in Fungi.</title>
        <authorList>
            <consortium name="DOE Joint Genome Institute"/>
            <person name="Mondo S.J."/>
            <person name="Dannebaum R.O."/>
            <person name="Kuo R.C."/>
            <person name="Labutti K."/>
            <person name="Haridas S."/>
            <person name="Kuo A."/>
            <person name="Salamov A."/>
            <person name="Ahrendt S.R."/>
            <person name="Lipzen A."/>
            <person name="Sullivan W."/>
            <person name="Andreopoulos W.B."/>
            <person name="Clum A."/>
            <person name="Lindquist E."/>
            <person name="Daum C."/>
            <person name="Ramamoorthy G.K."/>
            <person name="Gryganskyi A."/>
            <person name="Culley D."/>
            <person name="Magnuson J.K."/>
            <person name="James T.Y."/>
            <person name="O'Malley M.A."/>
            <person name="Stajich J.E."/>
            <person name="Spatafora J.W."/>
            <person name="Visel A."/>
            <person name="Grigoriev I.V."/>
        </authorList>
    </citation>
    <scope>NUCLEOTIDE SEQUENCE [LARGE SCALE GENOMIC DNA]</scope>
    <source>
        <strain evidence="7 8">JEL800</strain>
    </source>
</reference>
<dbReference type="STRING" id="329046.A0A1Y2CFG5"/>
<keyword evidence="1" id="KW-0723">Serine/threonine-protein kinase</keyword>
<evidence type="ECO:0000256" key="4">
    <source>
        <dbReference type="ARBA" id="ARBA00022777"/>
    </source>
</evidence>
<dbReference type="SMART" id="SM00220">
    <property type="entry name" value="S_TKc"/>
    <property type="match status" value="1"/>
</dbReference>
<evidence type="ECO:0000313" key="7">
    <source>
        <dbReference type="EMBL" id="ORY45762.1"/>
    </source>
</evidence>
<dbReference type="AlphaFoldDB" id="A0A1Y2CFG5"/>
<dbReference type="SUPFAM" id="SSF56112">
    <property type="entry name" value="Protein kinase-like (PK-like)"/>
    <property type="match status" value="1"/>
</dbReference>
<evidence type="ECO:0000256" key="3">
    <source>
        <dbReference type="ARBA" id="ARBA00022741"/>
    </source>
</evidence>
<protein>
    <submittedName>
        <fullName evidence="7">Kinase-like protein</fullName>
    </submittedName>
</protein>
<dbReference type="PROSITE" id="PS00108">
    <property type="entry name" value="PROTEIN_KINASE_ST"/>
    <property type="match status" value="1"/>
</dbReference>
<name>A0A1Y2CFG5_9FUNG</name>
<dbReference type="EMBL" id="MCGO01000019">
    <property type="protein sequence ID" value="ORY45762.1"/>
    <property type="molecule type" value="Genomic_DNA"/>
</dbReference>
<dbReference type="PROSITE" id="PS50011">
    <property type="entry name" value="PROTEIN_KINASE_DOM"/>
    <property type="match status" value="1"/>
</dbReference>
<evidence type="ECO:0000256" key="5">
    <source>
        <dbReference type="ARBA" id="ARBA00022840"/>
    </source>
</evidence>
<dbReference type="GO" id="GO:0004674">
    <property type="term" value="F:protein serine/threonine kinase activity"/>
    <property type="evidence" value="ECO:0007669"/>
    <property type="project" value="UniProtKB-KW"/>
</dbReference>
<comment type="caution">
    <text evidence="7">The sequence shown here is derived from an EMBL/GenBank/DDBJ whole genome shotgun (WGS) entry which is preliminary data.</text>
</comment>
<gene>
    <name evidence="7" type="ORF">BCR33DRAFT_716397</name>
</gene>
<evidence type="ECO:0000313" key="8">
    <source>
        <dbReference type="Proteomes" id="UP000193642"/>
    </source>
</evidence>
<feature type="domain" description="Protein kinase" evidence="6">
    <location>
        <begin position="1"/>
        <end position="235"/>
    </location>
</feature>
<organism evidence="7 8">
    <name type="scientific">Rhizoclosmatium globosum</name>
    <dbReference type="NCBI Taxonomy" id="329046"/>
    <lineage>
        <taxon>Eukaryota</taxon>
        <taxon>Fungi</taxon>
        <taxon>Fungi incertae sedis</taxon>
        <taxon>Chytridiomycota</taxon>
        <taxon>Chytridiomycota incertae sedis</taxon>
        <taxon>Chytridiomycetes</taxon>
        <taxon>Chytridiales</taxon>
        <taxon>Chytriomycetaceae</taxon>
        <taxon>Rhizoclosmatium</taxon>
    </lineage>
</organism>
<dbReference type="InterPro" id="IPR011009">
    <property type="entry name" value="Kinase-like_dom_sf"/>
</dbReference>
<dbReference type="Pfam" id="PF00069">
    <property type="entry name" value="Pkinase"/>
    <property type="match status" value="1"/>
</dbReference>
<dbReference type="InterPro" id="IPR000719">
    <property type="entry name" value="Prot_kinase_dom"/>
</dbReference>
<dbReference type="Proteomes" id="UP000193642">
    <property type="component" value="Unassembled WGS sequence"/>
</dbReference>
<dbReference type="OrthoDB" id="4062651at2759"/>
<keyword evidence="8" id="KW-1185">Reference proteome</keyword>
<evidence type="ECO:0000256" key="2">
    <source>
        <dbReference type="ARBA" id="ARBA00022679"/>
    </source>
</evidence>
<proteinExistence type="predicted"/>
<dbReference type="GO" id="GO:0005524">
    <property type="term" value="F:ATP binding"/>
    <property type="evidence" value="ECO:0007669"/>
    <property type="project" value="UniProtKB-KW"/>
</dbReference>
<keyword evidence="4 7" id="KW-0418">Kinase</keyword>
<dbReference type="Gene3D" id="1.10.510.10">
    <property type="entry name" value="Transferase(Phosphotransferase) domain 1"/>
    <property type="match status" value="1"/>
</dbReference>
<dbReference type="PANTHER" id="PTHR24349">
    <property type="entry name" value="SERINE/THREONINE-PROTEIN KINASE"/>
    <property type="match status" value="1"/>
</dbReference>
<dbReference type="InterPro" id="IPR008271">
    <property type="entry name" value="Ser/Thr_kinase_AS"/>
</dbReference>
<sequence>MEVDDALCIVSELCHGGSLLDYLTIKGRITEEAVVKALVRQLAEAVLYLHSEANIVHRDLKLENVMILEDWKSMGSGSLDKLGNEFVPTLKICDFGLSDFIHGDIAEEDEDEDEDAFDKVLPSSPACSSTASFGVGSLHYCSPEDLRGTVTSANGESSDVWALGCIIYALVTGGLPFNDGFLPRLQQSIMQGGYDAERLERCGCSDEVKSLIKGIFEVDVGKRVSLKELLNGPWLRE</sequence>
<dbReference type="InterPro" id="IPR050205">
    <property type="entry name" value="CDPK_Ser/Thr_kinases"/>
</dbReference>